<reference evidence="2" key="1">
    <citation type="submission" date="2021-01" db="EMBL/GenBank/DDBJ databases">
        <authorList>
            <person name="Corre E."/>
            <person name="Pelletier E."/>
            <person name="Niang G."/>
            <person name="Scheremetjew M."/>
            <person name="Finn R."/>
            <person name="Kale V."/>
            <person name="Holt S."/>
            <person name="Cochrane G."/>
            <person name="Meng A."/>
            <person name="Brown T."/>
            <person name="Cohen L."/>
        </authorList>
    </citation>
    <scope>NUCLEOTIDE SEQUENCE</scope>
    <source>
        <strain evidence="2">Pop2</strain>
    </source>
</reference>
<protein>
    <recommendedName>
        <fullName evidence="1">MOSC domain-containing protein</fullName>
    </recommendedName>
</protein>
<accession>A0A7S2E626</accession>
<proteinExistence type="predicted"/>
<dbReference type="AlphaFoldDB" id="A0A7S2E626"/>
<dbReference type="SUPFAM" id="SSF50800">
    <property type="entry name" value="PK beta-barrel domain-like"/>
    <property type="match status" value="1"/>
</dbReference>
<dbReference type="PROSITE" id="PS51340">
    <property type="entry name" value="MOSC"/>
    <property type="match status" value="1"/>
</dbReference>
<name>A0A7S2E626_9STRA</name>
<dbReference type="InterPro" id="IPR011037">
    <property type="entry name" value="Pyrv_Knase-like_insert_dom_sf"/>
</dbReference>
<gene>
    <name evidence="2" type="ORF">DBRI1063_LOCUS3690</name>
</gene>
<dbReference type="InterPro" id="IPR005302">
    <property type="entry name" value="MoCF_Sase_C"/>
</dbReference>
<organism evidence="2">
    <name type="scientific">Ditylum brightwellii</name>
    <dbReference type="NCBI Taxonomy" id="49249"/>
    <lineage>
        <taxon>Eukaryota</taxon>
        <taxon>Sar</taxon>
        <taxon>Stramenopiles</taxon>
        <taxon>Ochrophyta</taxon>
        <taxon>Bacillariophyta</taxon>
        <taxon>Mediophyceae</taxon>
        <taxon>Lithodesmiophycidae</taxon>
        <taxon>Lithodesmiales</taxon>
        <taxon>Lithodesmiaceae</taxon>
        <taxon>Ditylum</taxon>
    </lineage>
</organism>
<evidence type="ECO:0000313" key="2">
    <source>
        <dbReference type="EMBL" id="CAD9317282.1"/>
    </source>
</evidence>
<evidence type="ECO:0000259" key="1">
    <source>
        <dbReference type="PROSITE" id="PS51340"/>
    </source>
</evidence>
<sequence length="288" mass="32268">MATSRGFEYDRMAQVTDKNKTYCTPREEGKRKLFHVKAVSLPTNTGEKRTLTLSSPHAEENFSLDVDGPTTTVTTKVLGSTGDQEHTLQDYGDDVATWLQKATSIPDCRLTGIGETYTRSVCVNPDQGDDVPTSAPAPVSLADEAPYLLTNASSLVDLNKRLVKNGKSAIDMRRFRPNIVLTGLQPWEEDCLSKIQIGNVQFNVWQRCGRCIMTTIDRDSLERKDGPEPLKTLTEFRERANGQRNFGMHLVPAEGYTDGKICVGDEVTILEYDEERKKEWMRLFLANA</sequence>
<dbReference type="GO" id="GO:0030151">
    <property type="term" value="F:molybdenum ion binding"/>
    <property type="evidence" value="ECO:0007669"/>
    <property type="project" value="InterPro"/>
</dbReference>
<feature type="domain" description="MOSC" evidence="1">
    <location>
        <begin position="108"/>
        <end position="270"/>
    </location>
</feature>
<dbReference type="SUPFAM" id="SSF141673">
    <property type="entry name" value="MOSC N-terminal domain-like"/>
    <property type="match status" value="1"/>
</dbReference>
<dbReference type="GO" id="GO:0030170">
    <property type="term" value="F:pyridoxal phosphate binding"/>
    <property type="evidence" value="ECO:0007669"/>
    <property type="project" value="InterPro"/>
</dbReference>
<dbReference type="GO" id="GO:0003824">
    <property type="term" value="F:catalytic activity"/>
    <property type="evidence" value="ECO:0007669"/>
    <property type="project" value="InterPro"/>
</dbReference>
<dbReference type="Pfam" id="PF03473">
    <property type="entry name" value="MOSC"/>
    <property type="match status" value="1"/>
</dbReference>
<dbReference type="EMBL" id="HBGN01005711">
    <property type="protein sequence ID" value="CAD9317282.1"/>
    <property type="molecule type" value="Transcribed_RNA"/>
</dbReference>